<dbReference type="InterPro" id="IPR033764">
    <property type="entry name" value="Sdr_B"/>
</dbReference>
<organism evidence="7 8">
    <name type="scientific">Vallitalea guaymasensis</name>
    <dbReference type="NCBI Taxonomy" id="1185412"/>
    <lineage>
        <taxon>Bacteria</taxon>
        <taxon>Bacillati</taxon>
        <taxon>Bacillota</taxon>
        <taxon>Clostridia</taxon>
        <taxon>Lachnospirales</taxon>
        <taxon>Vallitaleaceae</taxon>
        <taxon>Vallitalea</taxon>
    </lineage>
</organism>
<accession>A0A8J8MBL6</accession>
<evidence type="ECO:0000256" key="1">
    <source>
        <dbReference type="ARBA" id="ARBA00004613"/>
    </source>
</evidence>
<evidence type="ECO:0000256" key="5">
    <source>
        <dbReference type="SAM" id="Phobius"/>
    </source>
</evidence>
<dbReference type="EMBL" id="CP058561">
    <property type="protein sequence ID" value="QUH29971.1"/>
    <property type="molecule type" value="Genomic_DNA"/>
</dbReference>
<dbReference type="GO" id="GO:0004180">
    <property type="term" value="F:carboxypeptidase activity"/>
    <property type="evidence" value="ECO:0007669"/>
    <property type="project" value="UniProtKB-KW"/>
</dbReference>
<keyword evidence="3" id="KW-0732">Signal</keyword>
<dbReference type="InterPro" id="IPR047589">
    <property type="entry name" value="DUF11_rpt"/>
</dbReference>
<feature type="domain" description="SD-repeat containing protein B" evidence="6">
    <location>
        <begin position="1102"/>
        <end position="1213"/>
    </location>
</feature>
<gene>
    <name evidence="7" type="ORF">HYG85_14040</name>
</gene>
<dbReference type="InterPro" id="IPR051417">
    <property type="entry name" value="SDr/BOS_complex"/>
</dbReference>
<name>A0A8J8MBL6_9FIRM</name>
<dbReference type="RefSeq" id="WP_212690209.1">
    <property type="nucleotide sequence ID" value="NZ_CP058561.1"/>
</dbReference>
<evidence type="ECO:0000313" key="7">
    <source>
        <dbReference type="EMBL" id="QUH29971.1"/>
    </source>
</evidence>
<evidence type="ECO:0000256" key="3">
    <source>
        <dbReference type="ARBA" id="ARBA00022729"/>
    </source>
</evidence>
<reference evidence="7 8" key="1">
    <citation type="submission" date="2020-07" db="EMBL/GenBank/DDBJ databases">
        <title>Vallitalea guaymasensis genome.</title>
        <authorList>
            <person name="Postec A."/>
        </authorList>
    </citation>
    <scope>NUCLEOTIDE SEQUENCE [LARGE SCALE GENOMIC DNA]</scope>
    <source>
        <strain evidence="7 8">Ra1766G1</strain>
    </source>
</reference>
<dbReference type="InterPro" id="IPR013783">
    <property type="entry name" value="Ig-like_fold"/>
</dbReference>
<feature type="domain" description="SD-repeat containing protein B" evidence="6">
    <location>
        <begin position="1264"/>
        <end position="1374"/>
    </location>
</feature>
<evidence type="ECO:0000256" key="2">
    <source>
        <dbReference type="ARBA" id="ARBA00022525"/>
    </source>
</evidence>
<dbReference type="Proteomes" id="UP000677305">
    <property type="component" value="Chromosome"/>
</dbReference>
<keyword evidence="7" id="KW-0121">Carboxypeptidase</keyword>
<dbReference type="KEGG" id="vgu:HYG85_14040"/>
<protein>
    <submittedName>
        <fullName evidence="7">Carboxypeptidase regulatory-like domain-containing protein</fullName>
    </submittedName>
</protein>
<dbReference type="NCBIfam" id="TIGR01167">
    <property type="entry name" value="LPXTG_anchor"/>
    <property type="match status" value="1"/>
</dbReference>
<dbReference type="Pfam" id="PF17210">
    <property type="entry name" value="SdrD_B"/>
    <property type="match status" value="5"/>
</dbReference>
<keyword evidence="7" id="KW-0378">Hydrolase</keyword>
<feature type="domain" description="SD-repeat containing protein B" evidence="6">
    <location>
        <begin position="860"/>
        <end position="974"/>
    </location>
</feature>
<evidence type="ECO:0000313" key="8">
    <source>
        <dbReference type="Proteomes" id="UP000677305"/>
    </source>
</evidence>
<dbReference type="NCBIfam" id="TIGR01451">
    <property type="entry name" value="B_ant_repeat"/>
    <property type="match status" value="3"/>
</dbReference>
<keyword evidence="7" id="KW-0645">Protease</keyword>
<keyword evidence="5" id="KW-0812">Transmembrane</keyword>
<dbReference type="GO" id="GO:0005576">
    <property type="term" value="C:extracellular region"/>
    <property type="evidence" value="ECO:0007669"/>
    <property type="project" value="UniProtKB-SubCell"/>
</dbReference>
<feature type="domain" description="SD-repeat containing protein B" evidence="6">
    <location>
        <begin position="1396"/>
        <end position="1505"/>
    </location>
</feature>
<dbReference type="Gene3D" id="2.60.40.10">
    <property type="entry name" value="Immunoglobulins"/>
    <property type="match status" value="5"/>
</dbReference>
<feature type="region of interest" description="Disordered" evidence="4">
    <location>
        <begin position="1197"/>
        <end position="1269"/>
    </location>
</feature>
<comment type="subcellular location">
    <subcellularLocation>
        <location evidence="1">Secreted</location>
    </subcellularLocation>
</comment>
<dbReference type="SUPFAM" id="SSF117074">
    <property type="entry name" value="Hypothetical protein PA1324"/>
    <property type="match status" value="5"/>
</dbReference>
<keyword evidence="8" id="KW-1185">Reference proteome</keyword>
<keyword evidence="5" id="KW-0472">Membrane</keyword>
<feature type="compositionally biased region" description="Pro residues" evidence="4">
    <location>
        <begin position="1218"/>
        <end position="1260"/>
    </location>
</feature>
<keyword evidence="2" id="KW-0964">Secreted</keyword>
<proteinExistence type="predicted"/>
<evidence type="ECO:0000259" key="6">
    <source>
        <dbReference type="Pfam" id="PF17210"/>
    </source>
</evidence>
<dbReference type="PANTHER" id="PTHR23303:SF15">
    <property type="entry name" value="COLOSSIN-A"/>
    <property type="match status" value="1"/>
</dbReference>
<feature type="transmembrane region" description="Helical" evidence="5">
    <location>
        <begin position="1533"/>
        <end position="1551"/>
    </location>
</feature>
<keyword evidence="5" id="KW-1133">Transmembrane helix</keyword>
<dbReference type="PANTHER" id="PTHR23303">
    <property type="entry name" value="CARBOXYPEPTIDASE REGULATORY REGION-CONTAINING"/>
    <property type="match status" value="1"/>
</dbReference>
<feature type="domain" description="SD-repeat containing protein B" evidence="6">
    <location>
        <begin position="980"/>
        <end position="1091"/>
    </location>
</feature>
<sequence>MKKKVASKVYSYLLVLLLIIQLMMGSLSTTVYADSDISTDIELFILKDDIRSTEKDVQAGELFIYAAKYTFASTTSNITGASITIQLPEEVEYVSTIGSNHTLDPIYDENTRELEIPFIEPLPACTGLVQINLRFPNGVTPEGTTVSSTAFIKADGTPTLESNQVSVTAHADSEWKVSKEKTSPDTDPIPGSLVTYTINFFHDDLIGSGYLNLNNAKLVDTLPTLAEFISADDGGVYDSDTHTVTWDLGDLDPGIQSESYFVRNVVVKYPEDINESVTNLVAGSGTMVGGEEVNETAEVSHYFGSTESAKVRDFRKYSSERERAIGQRVRYTIADIGNDEINGNVALDSLIFEDNFPEEFNFTKLSTGGYEPTPEAEYSCKYKTNKNTTWTSWPNRTFTRGTYPNLEVEELNLDLDEYVTGIRLEFPNAEQNFKSKSQMYIEGILISPDHAGNEVVVGQKFTNTATVTGIYNGNIADVKEASAEITVVAPEPFIYPQKKVVGLQETGYIPEEEVEYELNVENGYWATGDLQNPIVVDLLPSELEYVDGSWTITEPEETQPIFEKIDNYNNTGRTLLRWKWEGDNSLTFAPSDKRKITFKVKIKPRTLIGTVTNKYYVTTNTGAIGGTGREYDVSDLDGDGNRFDNIYRGQADIAINPTVSLKPVKWVKGILDDDWTRYDADDVIGSRAKTTPGGTIDYKLVITNEGNTHTREIKIIDILPSVGDKTVYSGVDRGSQWTPSLAEPIVAPENMVVYYSTVSNPDRNELGIDLPNTQPANWSTTPPDDITTVKSVKFEWVSWVVYPGQSIEINWKMTAPIGSPINSVAYDSFAFSAERLNGEKILASEPIKVGVEIKENSKGELGNYVWLDKNENGVQDVDEQGQNGVIVELYDDNDVKLATTTTSNDFDNKPGYYAFSNLNGGNYYIKFQLPYGYKFTEPDITDDQNDSDVDTTSYCTPIINLPSGYKDNSWDAGIILDKPASVGDKIWIDTDENGLQDAGEMGLSNVTVKLFTSNDIFIGTTTTDDNGNYLFDELYPGEYYIFFDTPDGYSISPKKSGDDSAVDSDVDEVTGKTEVFTLSVEEENLTMDAGFYLTPEPPAQVASVGDKVWIDVNKDGIQDDSESGLGNITVNIYKADNSLVNTAITDSNGLYTFTNLEAGDYYLEFIKPEGYTASTNNMGDDEGKDSDSNQVTGKTEIITLNAGDENRDIDAGFYLTPTPEPPTPEPPTPEPPTPEPPTPEPPTPEPPTPELPTPEPPTPQPNSKIGDSAWIDENQNGIQDTDENGLVGVTVKLYDSTHHLIDATITDNNGNYIFDNMKAGKYYLEFIQPETYLITSPNEGGDYQKDSNIDTSTGRTDLITLAEGENNFSVDAGFYQIELEIIDEEIPEGTGDISCLGSRVWLDENENNIQDENEKGIEGVTVNLYDANDLLVKTLVTDANGNYLFTNIPPGQYYVEFIKPEGYIAVAKHIGSNIEIDSDADETTGKTDMVTLVSGETNLTVDAGYYIQQDIILDGKIPTDAPVLPKTGEQNQLWYYLIGLLFIGLGIKFNGRIKRQYN</sequence>
<evidence type="ECO:0000256" key="4">
    <source>
        <dbReference type="SAM" id="MobiDB-lite"/>
    </source>
</evidence>